<comment type="similarity">
    <text evidence="1">Belongs to the sulfur carrier protein TusA family.</text>
</comment>
<dbReference type="InterPro" id="IPR001455">
    <property type="entry name" value="TusA-like"/>
</dbReference>
<evidence type="ECO:0000256" key="2">
    <source>
        <dbReference type="SAM" id="MobiDB-lite"/>
    </source>
</evidence>
<protein>
    <submittedName>
        <fullName evidence="4">Sulfurtransferase TusA family protein</fullName>
    </submittedName>
</protein>
<keyword evidence="5" id="KW-1185">Reference proteome</keyword>
<dbReference type="InterPro" id="IPR036868">
    <property type="entry name" value="TusA-like_sf"/>
</dbReference>
<name>A0A845V2V1_9GAMM</name>
<feature type="domain" description="UPF0033" evidence="3">
    <location>
        <begin position="19"/>
        <end position="43"/>
    </location>
</feature>
<dbReference type="Pfam" id="PF01206">
    <property type="entry name" value="TusA"/>
    <property type="match status" value="1"/>
</dbReference>
<dbReference type="PROSITE" id="PS01148">
    <property type="entry name" value="UPF0033"/>
    <property type="match status" value="1"/>
</dbReference>
<evidence type="ECO:0000313" key="4">
    <source>
        <dbReference type="EMBL" id="NDY95566.1"/>
    </source>
</evidence>
<dbReference type="PANTHER" id="PTHR33279">
    <property type="entry name" value="SULFUR CARRIER PROTEIN YEDF-RELATED"/>
    <property type="match status" value="1"/>
</dbReference>
<proteinExistence type="inferred from homology"/>
<accession>A0A845V2V1</accession>
<dbReference type="EMBL" id="JAAGSC010000040">
    <property type="protein sequence ID" value="NDY95566.1"/>
    <property type="molecule type" value="Genomic_DNA"/>
</dbReference>
<dbReference type="SUPFAM" id="SSF64307">
    <property type="entry name" value="SirA-like"/>
    <property type="match status" value="1"/>
</dbReference>
<dbReference type="Gene3D" id="3.30.110.40">
    <property type="entry name" value="TusA-like domain"/>
    <property type="match status" value="1"/>
</dbReference>
<dbReference type="GO" id="GO:0016740">
    <property type="term" value="F:transferase activity"/>
    <property type="evidence" value="ECO:0007669"/>
    <property type="project" value="UniProtKB-KW"/>
</dbReference>
<dbReference type="AlphaFoldDB" id="A0A845V2V1"/>
<reference evidence="4 5" key="1">
    <citation type="submission" date="2020-02" db="EMBL/GenBank/DDBJ databases">
        <authorList>
            <person name="Zhang X.-Y."/>
        </authorList>
    </citation>
    <scope>NUCLEOTIDE SEQUENCE [LARGE SCALE GENOMIC DNA]</scope>
    <source>
        <strain evidence="4 5">C33</strain>
    </source>
</reference>
<organism evidence="4 5">
    <name type="scientific">Wenzhouxiangella limi</name>
    <dbReference type="NCBI Taxonomy" id="2707351"/>
    <lineage>
        <taxon>Bacteria</taxon>
        <taxon>Pseudomonadati</taxon>
        <taxon>Pseudomonadota</taxon>
        <taxon>Gammaproteobacteria</taxon>
        <taxon>Chromatiales</taxon>
        <taxon>Wenzhouxiangellaceae</taxon>
        <taxon>Wenzhouxiangella</taxon>
    </lineage>
</organism>
<dbReference type="Proteomes" id="UP000484885">
    <property type="component" value="Unassembled WGS sequence"/>
</dbReference>
<gene>
    <name evidence="4" type="ORF">G3I74_07495</name>
</gene>
<dbReference type="CDD" id="cd00291">
    <property type="entry name" value="SirA_YedF_YeeD"/>
    <property type="match status" value="1"/>
</dbReference>
<keyword evidence="4" id="KW-0808">Transferase</keyword>
<evidence type="ECO:0000256" key="1">
    <source>
        <dbReference type="ARBA" id="ARBA00008984"/>
    </source>
</evidence>
<evidence type="ECO:0000313" key="5">
    <source>
        <dbReference type="Proteomes" id="UP000484885"/>
    </source>
</evidence>
<dbReference type="PANTHER" id="PTHR33279:SF18">
    <property type="entry name" value="SULFUR CARRIER PROTEIN MJ0990-RELATED"/>
    <property type="match status" value="1"/>
</dbReference>
<feature type="region of interest" description="Disordered" evidence="2">
    <location>
        <begin position="1"/>
        <end position="21"/>
    </location>
</feature>
<comment type="caution">
    <text evidence="4">The sequence shown here is derived from an EMBL/GenBank/DDBJ whole genome shotgun (WGS) entry which is preliminary data.</text>
</comment>
<dbReference type="RefSeq" id="WP_164211199.1">
    <property type="nucleotide sequence ID" value="NZ_JAAGSC010000040.1"/>
</dbReference>
<sequence>MKTPPGSPANTDPEFDRQLDVRGQDCPVPALQARRCLDAMTAGQVLEVLATDPLAELDLQILCERLGHELLAARERAGELAIRIRVSGSRRAGAG</sequence>
<evidence type="ECO:0000259" key="3">
    <source>
        <dbReference type="PROSITE" id="PS01148"/>
    </source>
</evidence>